<dbReference type="PANTHER" id="PTHR11220">
    <property type="entry name" value="HEME-BINDING PROTEIN-RELATED"/>
    <property type="match status" value="1"/>
</dbReference>
<dbReference type="InterPro" id="IPR011256">
    <property type="entry name" value="Reg_factor_effector_dom_sf"/>
</dbReference>
<dbReference type="OrthoDB" id="141612at2157"/>
<dbReference type="SUPFAM" id="SSF55136">
    <property type="entry name" value="Probable bacterial effector-binding domain"/>
    <property type="match status" value="1"/>
</dbReference>
<evidence type="ECO:0000313" key="1">
    <source>
        <dbReference type="EMBL" id="SCG85200.1"/>
    </source>
</evidence>
<dbReference type="GeneID" id="30411484"/>
<keyword evidence="2" id="KW-1185">Reference proteome</keyword>
<dbReference type="PANTHER" id="PTHR11220:SF58">
    <property type="entry name" value="SOUL HEME-BINDING FAMILY PROTEIN"/>
    <property type="match status" value="1"/>
</dbReference>
<dbReference type="EMBL" id="LT607756">
    <property type="protein sequence ID" value="SCG85200.1"/>
    <property type="molecule type" value="Genomic_DNA"/>
</dbReference>
<dbReference type="STRING" id="118062.MCBB_0627"/>
<reference evidence="1 2" key="1">
    <citation type="submission" date="2016-08" db="EMBL/GenBank/DDBJ databases">
        <authorList>
            <person name="Seilhamer J.J."/>
        </authorList>
    </citation>
    <scope>NUCLEOTIDE SEQUENCE [LARGE SCALE GENOMIC DNA]</scope>
    <source>
        <strain evidence="1">Buetzberg</strain>
    </source>
</reference>
<dbReference type="KEGG" id="mcub:MCBB_0627"/>
<dbReference type="InterPro" id="IPR006917">
    <property type="entry name" value="SOUL_heme-bd"/>
</dbReference>
<sequence length="189" mass="21614">MVESPEYSVEFEDGTFEIRNYGHYVLAQVDVEGDFDDAIGKGFSILANYIFGANRKHSKINMTAPVSEEEVSSSKGGSEKISMTVPVTGERREENIYRISFTMPKEYGLENLPEPDDDRIKFKEIKNQRALVLKFSGRVKKDMARKKMDEMIKYMDKNGIKSKSNLVVAQYNNPLVPGFLRRNEIIVEI</sequence>
<dbReference type="PATRIC" id="fig|129848.4.peg.632"/>
<dbReference type="Gene3D" id="3.20.80.10">
    <property type="entry name" value="Regulatory factor, effector binding domain"/>
    <property type="match status" value="1"/>
</dbReference>
<accession>A0A1D3L188</accession>
<evidence type="ECO:0000313" key="2">
    <source>
        <dbReference type="Proteomes" id="UP000094707"/>
    </source>
</evidence>
<dbReference type="Proteomes" id="UP000094707">
    <property type="component" value="Chromosome I"/>
</dbReference>
<name>A0A1D3L188_9EURY</name>
<protein>
    <submittedName>
        <fullName evidence="1">Heme-binding-like protein At3g10130,chloroplastic</fullName>
    </submittedName>
</protein>
<organism evidence="1 2">
    <name type="scientific">Methanobacterium congolense</name>
    <dbReference type="NCBI Taxonomy" id="118062"/>
    <lineage>
        <taxon>Archaea</taxon>
        <taxon>Methanobacteriati</taxon>
        <taxon>Methanobacteriota</taxon>
        <taxon>Methanomada group</taxon>
        <taxon>Methanobacteria</taxon>
        <taxon>Methanobacteriales</taxon>
        <taxon>Methanobacteriaceae</taxon>
        <taxon>Methanobacterium</taxon>
    </lineage>
</organism>
<proteinExistence type="predicted"/>
<dbReference type="AlphaFoldDB" id="A0A1D3L188"/>
<dbReference type="Pfam" id="PF04832">
    <property type="entry name" value="SOUL"/>
    <property type="match status" value="1"/>
</dbReference>
<gene>
    <name evidence="1" type="ORF">MCBB_0627</name>
</gene>
<dbReference type="RefSeq" id="WP_071906395.1">
    <property type="nucleotide sequence ID" value="NZ_LT607756.1"/>
</dbReference>